<evidence type="ECO:0000313" key="5">
    <source>
        <dbReference type="Proteomes" id="UP001166304"/>
    </source>
</evidence>
<dbReference type="EMBL" id="JAHQXE010000003">
    <property type="protein sequence ID" value="MBV0902400.1"/>
    <property type="molecule type" value="Genomic_DNA"/>
</dbReference>
<organism evidence="4 5">
    <name type="scientific">Haloarcula salina</name>
    <dbReference type="NCBI Taxonomy" id="1429914"/>
    <lineage>
        <taxon>Archaea</taxon>
        <taxon>Methanobacteriati</taxon>
        <taxon>Methanobacteriota</taxon>
        <taxon>Stenosarchaea group</taxon>
        <taxon>Halobacteria</taxon>
        <taxon>Halobacteriales</taxon>
        <taxon>Haloarculaceae</taxon>
        <taxon>Haloarcula</taxon>
    </lineage>
</organism>
<accession>A0AA41G1D2</accession>
<comment type="caution">
    <text evidence="4">The sequence shown here is derived from an EMBL/GenBank/DDBJ whole genome shotgun (WGS) entry which is preliminary data.</text>
</comment>
<proteinExistence type="predicted"/>
<protein>
    <submittedName>
        <fullName evidence="4">NADH:flavin oxidoreductase</fullName>
    </submittedName>
</protein>
<dbReference type="InterPro" id="IPR001155">
    <property type="entry name" value="OxRdtase_FMN_N"/>
</dbReference>
<evidence type="ECO:0000313" key="4">
    <source>
        <dbReference type="EMBL" id="MBV0902400.1"/>
    </source>
</evidence>
<sequence>MTTLDAPLDIGGVEVPNRLYRAPVLECAGNGEGAVETLIDELEPTAASGVGLLFQGASVVSERGGCAAPNMTRVHDPAFVSRLSRLTGAVHDHGGRIFLQLAHGGLRSMATWHAEYRRRHPDQRQLAVSRPPWQLRALDRAGLVSLQPDVLSTEEVWDLAEQFGRCAGYAVDAGYDGIHLSAANMSLIQQFLSPFYNRRDDVFGDGVRFLEAVHDAVRDHAGDVPLVTKVPAETAAPSFVRRHLAREDGVAIAERAAEIGYDGLVPVEVSTFWDMSIVRGAFPERAWAASDLQEDYAAVFGSRVRARAVELLNRIQARRFDRDPGWNAAFCRAVRERVDVPVLLEGGLRTREDCDRYLGAAGPGTEPAADAVGMARPFYAEPRLGARLLDGHDALCASCNNCTVPQVTGEPGRCRTPSVVREQARLRQDGAYDRPD</sequence>
<dbReference type="Proteomes" id="UP001166304">
    <property type="component" value="Unassembled WGS sequence"/>
</dbReference>
<dbReference type="SUPFAM" id="SSF51395">
    <property type="entry name" value="FMN-linked oxidoreductases"/>
    <property type="match status" value="1"/>
</dbReference>
<dbReference type="Pfam" id="PF00724">
    <property type="entry name" value="Oxidored_FMN"/>
    <property type="match status" value="1"/>
</dbReference>
<dbReference type="Gene3D" id="3.20.20.70">
    <property type="entry name" value="Aldolase class I"/>
    <property type="match status" value="1"/>
</dbReference>
<reference evidence="4" key="1">
    <citation type="submission" date="2021-06" db="EMBL/GenBank/DDBJ databases">
        <title>New haloarchaea isolates fom saline soil.</title>
        <authorList>
            <person name="Duran-Viseras A."/>
            <person name="Sanchez-Porro C.S."/>
            <person name="Ventosa A."/>
        </authorList>
    </citation>
    <scope>NUCLEOTIDE SEQUENCE</scope>
    <source>
        <strain evidence="4">JCM 18369</strain>
    </source>
</reference>
<gene>
    <name evidence="4" type="ORF">KTS37_11435</name>
</gene>
<dbReference type="PANTHER" id="PTHR43656">
    <property type="entry name" value="BINDING OXIDOREDUCTASE, PUTATIVE (AFU_ORTHOLOGUE AFUA_2G08260)-RELATED"/>
    <property type="match status" value="1"/>
</dbReference>
<dbReference type="GO" id="GO:0016491">
    <property type="term" value="F:oxidoreductase activity"/>
    <property type="evidence" value="ECO:0007669"/>
    <property type="project" value="UniProtKB-KW"/>
</dbReference>
<keyword evidence="1" id="KW-0285">Flavoprotein</keyword>
<dbReference type="RefSeq" id="WP_162413439.1">
    <property type="nucleotide sequence ID" value="NZ_JAHQXE010000003.1"/>
</dbReference>
<feature type="domain" description="NADH:flavin oxidoreductase/NADH oxidase N-terminal" evidence="3">
    <location>
        <begin position="6"/>
        <end position="224"/>
    </location>
</feature>
<keyword evidence="5" id="KW-1185">Reference proteome</keyword>
<dbReference type="GO" id="GO:0010181">
    <property type="term" value="F:FMN binding"/>
    <property type="evidence" value="ECO:0007669"/>
    <property type="project" value="InterPro"/>
</dbReference>
<dbReference type="InterPro" id="IPR051799">
    <property type="entry name" value="NADH_flavin_oxidoreductase"/>
</dbReference>
<evidence type="ECO:0000259" key="3">
    <source>
        <dbReference type="Pfam" id="PF00724"/>
    </source>
</evidence>
<keyword evidence="2" id="KW-0560">Oxidoreductase</keyword>
<dbReference type="InterPro" id="IPR013785">
    <property type="entry name" value="Aldolase_TIM"/>
</dbReference>
<dbReference type="PANTHER" id="PTHR43656:SF2">
    <property type="entry name" value="BINDING OXIDOREDUCTASE, PUTATIVE (AFU_ORTHOLOGUE AFUA_2G08260)-RELATED"/>
    <property type="match status" value="1"/>
</dbReference>
<evidence type="ECO:0000256" key="1">
    <source>
        <dbReference type="ARBA" id="ARBA00022630"/>
    </source>
</evidence>
<name>A0AA41G1D2_9EURY</name>
<dbReference type="AlphaFoldDB" id="A0AA41G1D2"/>
<evidence type="ECO:0000256" key="2">
    <source>
        <dbReference type="ARBA" id="ARBA00023002"/>
    </source>
</evidence>